<feature type="binding site" description="axial binding residue" evidence="4">
    <location>
        <position position="439"/>
    </location>
    <ligand>
        <name>heme</name>
        <dbReference type="ChEBI" id="CHEBI:30413"/>
    </ligand>
    <ligandPart>
        <name>Fe</name>
        <dbReference type="ChEBI" id="CHEBI:18248"/>
    </ligandPart>
</feature>
<keyword evidence="1 4" id="KW-0349">Heme</keyword>
<reference evidence="6" key="1">
    <citation type="journal article" date="2017" name="Mycologia">
        <title>Fusarium algeriense, sp. nov., a novel toxigenic crown rot pathogen of durum wheat from Algeria is nested in the Fusarium burgessii species complex.</title>
        <authorList>
            <person name="Laraba I."/>
            <person name="Keddad A."/>
            <person name="Boureghda H."/>
            <person name="Abdallah N."/>
            <person name="Vaughan M.M."/>
            <person name="Proctor R.H."/>
            <person name="Busman M."/>
            <person name="O'Donnell K."/>
        </authorList>
    </citation>
    <scope>NUCLEOTIDE SEQUENCE</scope>
    <source>
        <strain evidence="6">NRRL 25174</strain>
    </source>
</reference>
<comment type="caution">
    <text evidence="6">The sequence shown here is derived from an EMBL/GenBank/DDBJ whole genome shotgun (WGS) entry which is preliminary data.</text>
</comment>
<keyword evidence="7" id="KW-1185">Reference proteome</keyword>
<dbReference type="InterPro" id="IPR002401">
    <property type="entry name" value="Cyt_P450_E_grp-I"/>
</dbReference>
<evidence type="ECO:0000256" key="1">
    <source>
        <dbReference type="ARBA" id="ARBA00022617"/>
    </source>
</evidence>
<dbReference type="InterPro" id="IPR036396">
    <property type="entry name" value="Cyt_P450_sf"/>
</dbReference>
<keyword evidence="3 4" id="KW-0408">Iron</keyword>
<dbReference type="GO" id="GO:0020037">
    <property type="term" value="F:heme binding"/>
    <property type="evidence" value="ECO:0007669"/>
    <property type="project" value="InterPro"/>
</dbReference>
<evidence type="ECO:0000256" key="5">
    <source>
        <dbReference type="SAM" id="Phobius"/>
    </source>
</evidence>
<evidence type="ECO:0000256" key="2">
    <source>
        <dbReference type="ARBA" id="ARBA00022723"/>
    </source>
</evidence>
<dbReference type="GO" id="GO:0004497">
    <property type="term" value="F:monooxygenase activity"/>
    <property type="evidence" value="ECO:0007669"/>
    <property type="project" value="UniProtKB-KW"/>
</dbReference>
<protein>
    <submittedName>
        <fullName evidence="6">Cytochrome P450 monooxygenase</fullName>
    </submittedName>
</protein>
<keyword evidence="5" id="KW-0812">Transmembrane</keyword>
<accession>A0A9P5AQE6</accession>
<evidence type="ECO:0000313" key="6">
    <source>
        <dbReference type="EMBL" id="KAF4342849.1"/>
    </source>
</evidence>
<dbReference type="Gene3D" id="1.10.630.10">
    <property type="entry name" value="Cytochrome P450"/>
    <property type="match status" value="1"/>
</dbReference>
<dbReference type="CDD" id="cd11060">
    <property type="entry name" value="CYP57A1-like"/>
    <property type="match status" value="1"/>
</dbReference>
<evidence type="ECO:0000313" key="7">
    <source>
        <dbReference type="Proteomes" id="UP000730481"/>
    </source>
</evidence>
<keyword evidence="5" id="KW-1133">Transmembrane helix</keyword>
<keyword evidence="2 4" id="KW-0479">Metal-binding</keyword>
<dbReference type="PRINTS" id="PR00385">
    <property type="entry name" value="P450"/>
</dbReference>
<keyword evidence="6" id="KW-0560">Oxidoreductase</keyword>
<evidence type="ECO:0000256" key="3">
    <source>
        <dbReference type="ARBA" id="ARBA00023004"/>
    </source>
</evidence>
<dbReference type="InterPro" id="IPR001128">
    <property type="entry name" value="Cyt_P450"/>
</dbReference>
<dbReference type="Pfam" id="PF00067">
    <property type="entry name" value="p450"/>
    <property type="match status" value="1"/>
</dbReference>
<organism evidence="6 7">
    <name type="scientific">Fusarium beomiforme</name>
    <dbReference type="NCBI Taxonomy" id="44412"/>
    <lineage>
        <taxon>Eukaryota</taxon>
        <taxon>Fungi</taxon>
        <taxon>Dikarya</taxon>
        <taxon>Ascomycota</taxon>
        <taxon>Pezizomycotina</taxon>
        <taxon>Sordariomycetes</taxon>
        <taxon>Hypocreomycetidae</taxon>
        <taxon>Hypocreales</taxon>
        <taxon>Nectriaceae</taxon>
        <taxon>Fusarium</taxon>
        <taxon>Fusarium burgessii species complex</taxon>
    </lineage>
</organism>
<keyword evidence="6" id="KW-0503">Monooxygenase</keyword>
<dbReference type="InterPro" id="IPR050121">
    <property type="entry name" value="Cytochrome_P450_monoxygenase"/>
</dbReference>
<dbReference type="GO" id="GO:0016705">
    <property type="term" value="F:oxidoreductase activity, acting on paired donors, with incorporation or reduction of molecular oxygen"/>
    <property type="evidence" value="ECO:0007669"/>
    <property type="project" value="InterPro"/>
</dbReference>
<dbReference type="AlphaFoldDB" id="A0A9P5AQE6"/>
<dbReference type="PANTHER" id="PTHR24305:SF168">
    <property type="entry name" value="P450, PUTATIVE (EUROFUNG)-RELATED"/>
    <property type="match status" value="1"/>
</dbReference>
<keyword evidence="5" id="KW-0472">Membrane</keyword>
<proteinExistence type="predicted"/>
<dbReference type="OrthoDB" id="1470350at2759"/>
<dbReference type="PANTHER" id="PTHR24305">
    <property type="entry name" value="CYTOCHROME P450"/>
    <property type="match status" value="1"/>
</dbReference>
<sequence>MGFVQLDSRAVALIGTAIVVGYVISTVRQWVRLRHFKGPAIAGFSQWWLISRVGGGRTHLDLWEACKKYGDIARVGPNDLVTSDPDLMKHMLNVRTRYQRSSWYDAMRLDPTKDNVLSQRDDELHARTRSKMAAAYSGKEVDNIEITVDENVERLLELLDTKYISQGRPFDFGYKAQYFTLDVISALAFGEQFGDLETDSDVNGYIKAMEESMPTIIVTTVMPWVIKLLQLPIFRNMLPSEKDKVGVGRVMAIAKKVAAERFGPDPKIQRDMITSFITRGLLQDEVESEILMQILAGADTTATAIRATMLYIISTPRVVESMRAEISHSKISRPVITDIEARAMPYLQAVIKEGLRIHPPVVGLMSKEVPRGGDTFKGQYLPQGTKIGYCAWGIFRRTDIWGEDANEFRPERWLDCSQDQLRLMEGTLELVFGYGRWQCLGKNIALMELNKVFVELICRFDLSIVDPTRPWQSINVGVFLQSDYWIRGYRRAGRE</sequence>
<gene>
    <name evidence="6" type="ORF">FBEOM_3194</name>
</gene>
<evidence type="ECO:0000256" key="4">
    <source>
        <dbReference type="PIRSR" id="PIRSR602401-1"/>
    </source>
</evidence>
<dbReference type="GO" id="GO:0005506">
    <property type="term" value="F:iron ion binding"/>
    <property type="evidence" value="ECO:0007669"/>
    <property type="project" value="InterPro"/>
</dbReference>
<dbReference type="SUPFAM" id="SSF48264">
    <property type="entry name" value="Cytochrome P450"/>
    <property type="match status" value="1"/>
</dbReference>
<dbReference type="EMBL" id="PVQB02000118">
    <property type="protein sequence ID" value="KAF4342849.1"/>
    <property type="molecule type" value="Genomic_DNA"/>
</dbReference>
<dbReference type="Proteomes" id="UP000730481">
    <property type="component" value="Unassembled WGS sequence"/>
</dbReference>
<reference evidence="6" key="2">
    <citation type="submission" date="2020-02" db="EMBL/GenBank/DDBJ databases">
        <title>Identification and distribution of gene clusters putatively required for synthesis of sphingolipid metabolism inhibitors in phylogenetically diverse species of the filamentous fungus Fusarium.</title>
        <authorList>
            <person name="Kim H.-S."/>
            <person name="Busman M."/>
            <person name="Brown D.W."/>
            <person name="Divon H."/>
            <person name="Uhlig S."/>
            <person name="Proctor R.H."/>
        </authorList>
    </citation>
    <scope>NUCLEOTIDE SEQUENCE</scope>
    <source>
        <strain evidence="6">NRRL 25174</strain>
    </source>
</reference>
<feature type="transmembrane region" description="Helical" evidence="5">
    <location>
        <begin position="12"/>
        <end position="31"/>
    </location>
</feature>
<name>A0A9P5AQE6_9HYPO</name>
<comment type="cofactor">
    <cofactor evidence="4">
        <name>heme</name>
        <dbReference type="ChEBI" id="CHEBI:30413"/>
    </cofactor>
</comment>
<dbReference type="PRINTS" id="PR00463">
    <property type="entry name" value="EP450I"/>
</dbReference>